<comment type="caution">
    <text evidence="1">The sequence shown here is derived from an EMBL/GenBank/DDBJ whole genome shotgun (WGS) entry which is preliminary data.</text>
</comment>
<dbReference type="Gene3D" id="3.30.110.70">
    <property type="entry name" value="Hypothetical protein apc22750. Chain B"/>
    <property type="match status" value="1"/>
</dbReference>
<dbReference type="OrthoDB" id="14440at2"/>
<proteinExistence type="predicted"/>
<keyword evidence="2" id="KW-1185">Reference proteome</keyword>
<organism evidence="1 2">
    <name type="scientific">Thermovibrio guaymasensis</name>
    <dbReference type="NCBI Taxonomy" id="240167"/>
    <lineage>
        <taxon>Bacteria</taxon>
        <taxon>Pseudomonadati</taxon>
        <taxon>Aquificota</taxon>
        <taxon>Aquificia</taxon>
        <taxon>Desulfurobacteriales</taxon>
        <taxon>Desulfurobacteriaceae</taxon>
        <taxon>Thermovibrio</taxon>
    </lineage>
</organism>
<dbReference type="AlphaFoldDB" id="A0A420W7L0"/>
<sequence length="89" mass="10028">MVLSFGEINEPHEIVNIAYAFAQQKQKTWFNGELPIDPVMRVVSMLEEQARQLQADGVKNITIKILEGTDKDGDKVINVWGMGTIVKLK</sequence>
<gene>
    <name evidence="1" type="ORF">C7457_0149</name>
</gene>
<evidence type="ECO:0000313" key="2">
    <source>
        <dbReference type="Proteomes" id="UP000280881"/>
    </source>
</evidence>
<protein>
    <submittedName>
        <fullName evidence="1">Uncharacterized protein</fullName>
    </submittedName>
</protein>
<accession>A0A420W7L0</accession>
<dbReference type="Proteomes" id="UP000280881">
    <property type="component" value="Unassembled WGS sequence"/>
</dbReference>
<dbReference type="RefSeq" id="WP_121169510.1">
    <property type="nucleotide sequence ID" value="NZ_RBIE01000001.1"/>
</dbReference>
<reference evidence="1 2" key="1">
    <citation type="submission" date="2018-10" db="EMBL/GenBank/DDBJ databases">
        <title>Genomic Encyclopedia of Type Strains, Phase IV (KMG-IV): sequencing the most valuable type-strain genomes for metagenomic binning, comparative biology and taxonomic classification.</title>
        <authorList>
            <person name="Goeker M."/>
        </authorList>
    </citation>
    <scope>NUCLEOTIDE SEQUENCE [LARGE SCALE GENOMIC DNA]</scope>
    <source>
        <strain evidence="1 2">DSM 15521</strain>
    </source>
</reference>
<dbReference type="EMBL" id="RBIE01000001">
    <property type="protein sequence ID" value="RKQ63284.1"/>
    <property type="molecule type" value="Genomic_DNA"/>
</dbReference>
<name>A0A420W7L0_9BACT</name>
<evidence type="ECO:0000313" key="1">
    <source>
        <dbReference type="EMBL" id="RKQ63284.1"/>
    </source>
</evidence>